<sequence>MTYSINKKHILDLPVYTLPGLFLVKIGFALFFLYVYTYHYGGGELTADAGMFFNESRILHDVFYASPKAFFQFLFGLNNDPELINKYLEATSHWNGGDRFLPNDSRHILRINALLYFISNGEVFIHFLFFSFASFMGGVDVFQWLKKKSNIPQWILLVALTLAPSLAFWSSSIIKEPLMIFGLFILIRALFDNLSPSRRLWRIIIGLLLTVSIKPYALICLLAALIYHFIFSRLFKNLWLSLSFYLALGISILAVSGYGDKIAYIIANQQEDFINLRDGGLYLNGDDKHYYYIYHSNRDHFEFKNNTATLIEPVGAYYMKKNENFERFPMQLNEVGKTYSIYLSLAKTGSKVDVTLIKDDYWQMIKNIPEAIYNSFVQPIPNRKSTWLQYPAFIENILFIILFIMSFVIYPRSLNQSDKRILITLSLFGAFVAMIVGWTTPVSGAIVRYIIPAHIAILILLAMKLDYKKLKQKWIKGSL</sequence>
<gene>
    <name evidence="2" type="ORF">DXU93_11785</name>
</gene>
<feature type="transmembrane region" description="Helical" evidence="1">
    <location>
        <begin position="114"/>
        <end position="139"/>
    </location>
</feature>
<reference evidence="2 3" key="1">
    <citation type="submission" date="2018-08" db="EMBL/GenBank/DDBJ databases">
        <title>The draft genome squence of Brumimicrobium sp. N62.</title>
        <authorList>
            <person name="Du Z.-J."/>
            <person name="Luo H.-R."/>
        </authorList>
    </citation>
    <scope>NUCLEOTIDE SEQUENCE [LARGE SCALE GENOMIC DNA]</scope>
    <source>
        <strain evidence="2 3">N62</strain>
    </source>
</reference>
<name>A0A3E1EW65_9FLAO</name>
<keyword evidence="1" id="KW-0812">Transmembrane</keyword>
<comment type="caution">
    <text evidence="2">The sequence shown here is derived from an EMBL/GenBank/DDBJ whole genome shotgun (WGS) entry which is preliminary data.</text>
</comment>
<feature type="transmembrane region" description="Helical" evidence="1">
    <location>
        <begin position="238"/>
        <end position="259"/>
    </location>
</feature>
<feature type="transmembrane region" description="Helical" evidence="1">
    <location>
        <begin position="421"/>
        <end position="440"/>
    </location>
</feature>
<evidence type="ECO:0000313" key="3">
    <source>
        <dbReference type="Proteomes" id="UP000257127"/>
    </source>
</evidence>
<accession>A0A3E1EW65</accession>
<feature type="transmembrane region" description="Helical" evidence="1">
    <location>
        <begin position="151"/>
        <end position="169"/>
    </location>
</feature>
<feature type="transmembrane region" description="Helical" evidence="1">
    <location>
        <begin position="16"/>
        <end position="36"/>
    </location>
</feature>
<keyword evidence="3" id="KW-1185">Reference proteome</keyword>
<evidence type="ECO:0008006" key="4">
    <source>
        <dbReference type="Google" id="ProtNLM"/>
    </source>
</evidence>
<feature type="transmembrane region" description="Helical" evidence="1">
    <location>
        <begin position="203"/>
        <end position="226"/>
    </location>
</feature>
<dbReference type="AlphaFoldDB" id="A0A3E1EW65"/>
<keyword evidence="1" id="KW-1133">Transmembrane helix</keyword>
<proteinExistence type="predicted"/>
<keyword evidence="1" id="KW-0472">Membrane</keyword>
<feature type="transmembrane region" description="Helical" evidence="1">
    <location>
        <begin position="446"/>
        <end position="463"/>
    </location>
</feature>
<dbReference type="Proteomes" id="UP000257127">
    <property type="component" value="Unassembled WGS sequence"/>
</dbReference>
<feature type="transmembrane region" description="Helical" evidence="1">
    <location>
        <begin position="387"/>
        <end position="409"/>
    </location>
</feature>
<dbReference type="EMBL" id="QURB01000007">
    <property type="protein sequence ID" value="RFC53801.1"/>
    <property type="molecule type" value="Genomic_DNA"/>
</dbReference>
<evidence type="ECO:0000256" key="1">
    <source>
        <dbReference type="SAM" id="Phobius"/>
    </source>
</evidence>
<protein>
    <recommendedName>
        <fullName evidence="4">Glycosyltransferase RgtA/B/C/D-like domain-containing protein</fullName>
    </recommendedName>
</protein>
<organism evidence="2 3">
    <name type="scientific">Brumimicrobium aurantiacum</name>
    <dbReference type="NCBI Taxonomy" id="1737063"/>
    <lineage>
        <taxon>Bacteria</taxon>
        <taxon>Pseudomonadati</taxon>
        <taxon>Bacteroidota</taxon>
        <taxon>Flavobacteriia</taxon>
        <taxon>Flavobacteriales</taxon>
        <taxon>Crocinitomicaceae</taxon>
        <taxon>Brumimicrobium</taxon>
    </lineage>
</organism>
<evidence type="ECO:0000313" key="2">
    <source>
        <dbReference type="EMBL" id="RFC53801.1"/>
    </source>
</evidence>